<keyword evidence="4" id="KW-0488">Methylation</keyword>
<dbReference type="SUPFAM" id="SSF54523">
    <property type="entry name" value="Pili subunits"/>
    <property type="match status" value="1"/>
</dbReference>
<gene>
    <name evidence="12" type="ORF">L2749_10410</name>
</gene>
<dbReference type="Proteomes" id="UP001139408">
    <property type="component" value="Unassembled WGS sequence"/>
</dbReference>
<dbReference type="GO" id="GO:0015627">
    <property type="term" value="C:type II protein secretion system complex"/>
    <property type="evidence" value="ECO:0007669"/>
    <property type="project" value="InterPro"/>
</dbReference>
<evidence type="ECO:0000256" key="2">
    <source>
        <dbReference type="ARBA" id="ARBA00021549"/>
    </source>
</evidence>
<feature type="domain" description="General secretion pathway GspH" evidence="11">
    <location>
        <begin position="44"/>
        <end position="162"/>
    </location>
</feature>
<dbReference type="Pfam" id="PF07963">
    <property type="entry name" value="N_methyl"/>
    <property type="match status" value="1"/>
</dbReference>
<evidence type="ECO:0000256" key="5">
    <source>
        <dbReference type="ARBA" id="ARBA00022519"/>
    </source>
</evidence>
<evidence type="ECO:0000256" key="7">
    <source>
        <dbReference type="ARBA" id="ARBA00022989"/>
    </source>
</evidence>
<dbReference type="NCBIfam" id="TIGR02532">
    <property type="entry name" value="IV_pilin_GFxxxE"/>
    <property type="match status" value="1"/>
</dbReference>
<proteinExistence type="inferred from homology"/>
<dbReference type="RefSeq" id="WP_188925124.1">
    <property type="nucleotide sequence ID" value="NZ_BMQI01000019.1"/>
</dbReference>
<keyword evidence="5" id="KW-0997">Cell inner membrane</keyword>
<dbReference type="InterPro" id="IPR012902">
    <property type="entry name" value="N_methyl_site"/>
</dbReference>
<evidence type="ECO:0000256" key="10">
    <source>
        <dbReference type="ARBA" id="ARBA00030775"/>
    </source>
</evidence>
<dbReference type="GO" id="GO:0015628">
    <property type="term" value="P:protein secretion by the type II secretion system"/>
    <property type="evidence" value="ECO:0007669"/>
    <property type="project" value="InterPro"/>
</dbReference>
<sequence>MKKLQSGFTLVEMMVTVAVAAILLAVAAPSFNSLYEGVRARSAISTIESSFVFARSQAVSYGSRVSICPMTSSSCGSDWSQGFSIFIDNGVVGTMDTTNGIADTVLRKVDAFNSNDTIKSDLNRYSFNPDGMVTNGNSGVFRYCPGAADSSGSEAISMNSSGRISQVTTTVTCS</sequence>
<accession>A0A9X2CAD0</accession>
<protein>
    <recommendedName>
        <fullName evidence="2">Type II secretion system protein H</fullName>
    </recommendedName>
    <alternativeName>
        <fullName evidence="10">General secretion pathway protein H</fullName>
    </alternativeName>
</protein>
<dbReference type="GO" id="GO:0005886">
    <property type="term" value="C:plasma membrane"/>
    <property type="evidence" value="ECO:0007669"/>
    <property type="project" value="UniProtKB-SubCell"/>
</dbReference>
<dbReference type="EMBL" id="JAKILJ010000020">
    <property type="protein sequence ID" value="MCL1105670.1"/>
    <property type="molecule type" value="Genomic_DNA"/>
</dbReference>
<evidence type="ECO:0000313" key="12">
    <source>
        <dbReference type="EMBL" id="MCL1105670.1"/>
    </source>
</evidence>
<comment type="subcellular location">
    <subcellularLocation>
        <location evidence="1">Cell inner membrane</location>
        <topology evidence="1">Single-pass membrane protein</topology>
    </subcellularLocation>
</comment>
<keyword evidence="13" id="KW-1185">Reference proteome</keyword>
<evidence type="ECO:0000256" key="3">
    <source>
        <dbReference type="ARBA" id="ARBA00022475"/>
    </source>
</evidence>
<reference evidence="12" key="1">
    <citation type="submission" date="2022-01" db="EMBL/GenBank/DDBJ databases">
        <title>Whole genome-based taxonomy of the Shewanellaceae.</title>
        <authorList>
            <person name="Martin-Rodriguez A.J."/>
        </authorList>
    </citation>
    <scope>NUCLEOTIDE SEQUENCE</scope>
    <source>
        <strain evidence="12">DSM 23803</strain>
    </source>
</reference>
<dbReference type="Gene3D" id="3.55.40.10">
    <property type="entry name" value="minor pseudopilin epsh domain"/>
    <property type="match status" value="1"/>
</dbReference>
<dbReference type="InterPro" id="IPR022346">
    <property type="entry name" value="T2SS_GspH"/>
</dbReference>
<evidence type="ECO:0000256" key="6">
    <source>
        <dbReference type="ARBA" id="ARBA00022692"/>
    </source>
</evidence>
<comment type="similarity">
    <text evidence="9">Belongs to the GSP H family.</text>
</comment>
<evidence type="ECO:0000256" key="8">
    <source>
        <dbReference type="ARBA" id="ARBA00023136"/>
    </source>
</evidence>
<keyword evidence="8" id="KW-0472">Membrane</keyword>
<dbReference type="PROSITE" id="PS00409">
    <property type="entry name" value="PROKAR_NTER_METHYL"/>
    <property type="match status" value="1"/>
</dbReference>
<keyword evidence="3" id="KW-1003">Cell membrane</keyword>
<name>A0A9X2CAD0_9GAMM</name>
<evidence type="ECO:0000256" key="1">
    <source>
        <dbReference type="ARBA" id="ARBA00004377"/>
    </source>
</evidence>
<keyword evidence="6" id="KW-0812">Transmembrane</keyword>
<dbReference type="InterPro" id="IPR045584">
    <property type="entry name" value="Pilin-like"/>
</dbReference>
<evidence type="ECO:0000256" key="9">
    <source>
        <dbReference type="ARBA" id="ARBA00025772"/>
    </source>
</evidence>
<evidence type="ECO:0000259" key="11">
    <source>
        <dbReference type="Pfam" id="PF12019"/>
    </source>
</evidence>
<comment type="caution">
    <text evidence="12">The sequence shown here is derived from an EMBL/GenBank/DDBJ whole genome shotgun (WGS) entry which is preliminary data.</text>
</comment>
<dbReference type="Pfam" id="PF12019">
    <property type="entry name" value="GspH"/>
    <property type="match status" value="1"/>
</dbReference>
<organism evidence="12 13">
    <name type="scientific">Shewanella algicola</name>
    <dbReference type="NCBI Taxonomy" id="640633"/>
    <lineage>
        <taxon>Bacteria</taxon>
        <taxon>Pseudomonadati</taxon>
        <taxon>Pseudomonadota</taxon>
        <taxon>Gammaproteobacteria</taxon>
        <taxon>Alteromonadales</taxon>
        <taxon>Shewanellaceae</taxon>
        <taxon>Shewanella</taxon>
    </lineage>
</organism>
<evidence type="ECO:0000313" key="13">
    <source>
        <dbReference type="Proteomes" id="UP001139408"/>
    </source>
</evidence>
<dbReference type="AlphaFoldDB" id="A0A9X2CAD0"/>
<evidence type="ECO:0000256" key="4">
    <source>
        <dbReference type="ARBA" id="ARBA00022481"/>
    </source>
</evidence>
<keyword evidence="7" id="KW-1133">Transmembrane helix</keyword>